<evidence type="ECO:0000313" key="2">
    <source>
        <dbReference type="EMBL" id="NYI07787.1"/>
    </source>
</evidence>
<gene>
    <name evidence="2" type="ORF">FHU37_004816</name>
</gene>
<evidence type="ECO:0000259" key="1">
    <source>
        <dbReference type="PROSITE" id="PS51186"/>
    </source>
</evidence>
<dbReference type="SUPFAM" id="SSF55729">
    <property type="entry name" value="Acyl-CoA N-acyltransferases (Nat)"/>
    <property type="match status" value="1"/>
</dbReference>
<feature type="domain" description="N-acetyltransferase" evidence="1">
    <location>
        <begin position="173"/>
        <end position="325"/>
    </location>
</feature>
<dbReference type="RefSeq" id="WP_246451264.1">
    <property type="nucleotide sequence ID" value="NZ_JACBZD010000002.1"/>
</dbReference>
<comment type="caution">
    <text evidence="2">The sequence shown here is derived from an EMBL/GenBank/DDBJ whole genome shotgun (WGS) entry which is preliminary data.</text>
</comment>
<proteinExistence type="predicted"/>
<sequence length="325" mass="36264">MTAKQQHPELTIRPITGPAELDLFNRFRYELNDELADDLDTGRRRPEWLWVALRGDRLVARAAWWGRREDAAPLLMDVFDLDDTAGDGTAAGDDATAATALLRTALAAVVPPGGETPEYTRFVPPDWRERPAARRIVERRTAVLESLGARLFVERLRLEWRPGTALPPPSDRLTFRPVRDRDELVALMTLVLDGTLDAHSRADLARMPPAEVAARGHDNELTRYAQPTDWWRIATLPTGDPVGFVIPGHNGYNHIIGYIGVLPAHRGHGYVDDILAEGTRLLAARNAPRVRAATDLANTPMAAAFRRAGYVDFQRELNMTWPDGH</sequence>
<evidence type="ECO:0000313" key="3">
    <source>
        <dbReference type="Proteomes" id="UP000567795"/>
    </source>
</evidence>
<keyword evidence="3" id="KW-1185">Reference proteome</keyword>
<organism evidence="2 3">
    <name type="scientific">Allostreptomyces psammosilenae</name>
    <dbReference type="NCBI Taxonomy" id="1892865"/>
    <lineage>
        <taxon>Bacteria</taxon>
        <taxon>Bacillati</taxon>
        <taxon>Actinomycetota</taxon>
        <taxon>Actinomycetes</taxon>
        <taxon>Kitasatosporales</taxon>
        <taxon>Streptomycetaceae</taxon>
        <taxon>Allostreptomyces</taxon>
    </lineage>
</organism>
<dbReference type="InterPro" id="IPR000182">
    <property type="entry name" value="GNAT_dom"/>
</dbReference>
<dbReference type="PROSITE" id="PS51186">
    <property type="entry name" value="GNAT"/>
    <property type="match status" value="1"/>
</dbReference>
<dbReference type="Proteomes" id="UP000567795">
    <property type="component" value="Unassembled WGS sequence"/>
</dbReference>
<dbReference type="EMBL" id="JACBZD010000002">
    <property type="protein sequence ID" value="NYI07787.1"/>
    <property type="molecule type" value="Genomic_DNA"/>
</dbReference>
<dbReference type="Gene3D" id="3.40.630.30">
    <property type="match status" value="1"/>
</dbReference>
<accession>A0A853A0X0</accession>
<protein>
    <submittedName>
        <fullName evidence="2">RimJ/RimL family protein N-acetyltransferase</fullName>
    </submittedName>
</protein>
<dbReference type="GO" id="GO:0016747">
    <property type="term" value="F:acyltransferase activity, transferring groups other than amino-acyl groups"/>
    <property type="evidence" value="ECO:0007669"/>
    <property type="project" value="InterPro"/>
</dbReference>
<dbReference type="InterPro" id="IPR016181">
    <property type="entry name" value="Acyl_CoA_acyltransferase"/>
</dbReference>
<dbReference type="CDD" id="cd04301">
    <property type="entry name" value="NAT_SF"/>
    <property type="match status" value="1"/>
</dbReference>
<name>A0A853A0X0_9ACTN</name>
<keyword evidence="2" id="KW-0808">Transferase</keyword>
<dbReference type="AlphaFoldDB" id="A0A853A0X0"/>
<dbReference type="Pfam" id="PF00583">
    <property type="entry name" value="Acetyltransf_1"/>
    <property type="match status" value="1"/>
</dbReference>
<reference evidence="2 3" key="1">
    <citation type="submission" date="2020-07" db="EMBL/GenBank/DDBJ databases">
        <title>Sequencing the genomes of 1000 actinobacteria strains.</title>
        <authorList>
            <person name="Klenk H.-P."/>
        </authorList>
    </citation>
    <scope>NUCLEOTIDE SEQUENCE [LARGE SCALE GENOMIC DNA]</scope>
    <source>
        <strain evidence="2 3">DSM 42178</strain>
    </source>
</reference>